<dbReference type="InterPro" id="IPR002347">
    <property type="entry name" value="SDR_fam"/>
</dbReference>
<dbReference type="PROSITE" id="PS00061">
    <property type="entry name" value="ADH_SHORT"/>
    <property type="match status" value="1"/>
</dbReference>
<evidence type="ECO:0000313" key="4">
    <source>
        <dbReference type="Proteomes" id="UP000257055"/>
    </source>
</evidence>
<dbReference type="NCBIfam" id="NF005559">
    <property type="entry name" value="PRK07231.1"/>
    <property type="match status" value="1"/>
</dbReference>
<dbReference type="RefSeq" id="WP_115752869.1">
    <property type="nucleotide sequence ID" value="NZ_LARY01000002.1"/>
</dbReference>
<evidence type="ECO:0000256" key="2">
    <source>
        <dbReference type="ARBA" id="ARBA00023002"/>
    </source>
</evidence>
<dbReference type="Gene3D" id="3.40.50.720">
    <property type="entry name" value="NAD(P)-binding Rossmann-like Domain"/>
    <property type="match status" value="1"/>
</dbReference>
<accession>A0A3D8TPT3</accession>
<gene>
    <name evidence="3" type="ORF">UR08_06480</name>
</gene>
<evidence type="ECO:0000256" key="1">
    <source>
        <dbReference type="ARBA" id="ARBA00006484"/>
    </source>
</evidence>
<keyword evidence="2" id="KW-0560">Oxidoreductase</keyword>
<dbReference type="PRINTS" id="PR00081">
    <property type="entry name" value="GDHRDH"/>
</dbReference>
<dbReference type="Proteomes" id="UP000257055">
    <property type="component" value="Unassembled WGS sequence"/>
</dbReference>
<dbReference type="FunFam" id="3.40.50.720:FF:000084">
    <property type="entry name" value="Short-chain dehydrogenase reductase"/>
    <property type="match status" value="1"/>
</dbReference>
<dbReference type="CDD" id="cd05233">
    <property type="entry name" value="SDR_c"/>
    <property type="match status" value="1"/>
</dbReference>
<dbReference type="PRINTS" id="PR00080">
    <property type="entry name" value="SDRFAMILY"/>
</dbReference>
<name>A0A3D8TPT3_9LIST</name>
<dbReference type="AlphaFoldDB" id="A0A3D8TPT3"/>
<reference evidence="4" key="1">
    <citation type="submission" date="2015-04" db="EMBL/GenBank/DDBJ databases">
        <authorList>
            <person name="Schardt J."/>
            <person name="Mueller-Herbst S."/>
            <person name="Scherer S."/>
            <person name="Huptas C."/>
        </authorList>
    </citation>
    <scope>NUCLEOTIDE SEQUENCE [LARGE SCALE GENOMIC DNA]</scope>
    <source>
        <strain evidence="4">Kiel-L1</strain>
    </source>
</reference>
<proteinExistence type="inferred from homology"/>
<protein>
    <submittedName>
        <fullName evidence="3">Short-chain dehydrogenase</fullName>
    </submittedName>
</protein>
<sequence length="253" mass="26401">MENLMNNKIGLITAAGSGIGRASALTFAKYGAKVVVSDVSEEAGQETVRLIKEKGGEALFVPCNVADEEQVKALVDKTVELYGRLDFAHNNAGISGATTPITEVAKADWEKTYAVNVEGMFFSLKYEMLAMEKTGGGAIVNTASSSGAIGVHGLSAYSSSKWAVNGLTKTAALEGGKKGIRVNSILPGMTRTPAIDKWMAEVPEQAAAVEASIPIGRIGEPEDQAKAALFLCSDLASYVTGVNLPVEGGQLSE</sequence>
<dbReference type="GO" id="GO:0008206">
    <property type="term" value="P:bile acid metabolic process"/>
    <property type="evidence" value="ECO:0007669"/>
    <property type="project" value="UniProtKB-ARBA"/>
</dbReference>
<dbReference type="InterPro" id="IPR036291">
    <property type="entry name" value="NAD(P)-bd_dom_sf"/>
</dbReference>
<comment type="similarity">
    <text evidence="1">Belongs to the short-chain dehydrogenases/reductases (SDR) family.</text>
</comment>
<keyword evidence="4" id="KW-1185">Reference proteome</keyword>
<organism evidence="3 4">
    <name type="scientific">Listeria kieliensis</name>
    <dbReference type="NCBI Taxonomy" id="1621700"/>
    <lineage>
        <taxon>Bacteria</taxon>
        <taxon>Bacillati</taxon>
        <taxon>Bacillota</taxon>
        <taxon>Bacilli</taxon>
        <taxon>Bacillales</taxon>
        <taxon>Listeriaceae</taxon>
        <taxon>Listeria</taxon>
    </lineage>
</organism>
<dbReference type="Pfam" id="PF13561">
    <property type="entry name" value="adh_short_C2"/>
    <property type="match status" value="1"/>
</dbReference>
<comment type="caution">
    <text evidence="3">The sequence shown here is derived from an EMBL/GenBank/DDBJ whole genome shotgun (WGS) entry which is preliminary data.</text>
</comment>
<dbReference type="EMBL" id="LARY01000002">
    <property type="protein sequence ID" value="RDX00633.1"/>
    <property type="molecule type" value="Genomic_DNA"/>
</dbReference>
<dbReference type="InterPro" id="IPR020904">
    <property type="entry name" value="Sc_DH/Rdtase_CS"/>
</dbReference>
<evidence type="ECO:0000313" key="3">
    <source>
        <dbReference type="EMBL" id="RDX00633.1"/>
    </source>
</evidence>
<dbReference type="GO" id="GO:0016491">
    <property type="term" value="F:oxidoreductase activity"/>
    <property type="evidence" value="ECO:0007669"/>
    <property type="project" value="UniProtKB-KW"/>
</dbReference>
<dbReference type="PANTHER" id="PTHR24321:SF11">
    <property type="entry name" value="BLR0893 PROTEIN"/>
    <property type="match status" value="1"/>
</dbReference>
<dbReference type="PANTHER" id="PTHR24321">
    <property type="entry name" value="DEHYDROGENASES, SHORT CHAIN"/>
    <property type="match status" value="1"/>
</dbReference>
<dbReference type="SUPFAM" id="SSF51735">
    <property type="entry name" value="NAD(P)-binding Rossmann-fold domains"/>
    <property type="match status" value="1"/>
</dbReference>